<proteinExistence type="inferred from homology"/>
<dbReference type="AlphaFoldDB" id="A0A1T5IS76"/>
<feature type="transmembrane region" description="Helical" evidence="8">
    <location>
        <begin position="410"/>
        <end position="433"/>
    </location>
</feature>
<name>A0A1T5IS76_9FIRM</name>
<feature type="transmembrane region" description="Helical" evidence="8">
    <location>
        <begin position="267"/>
        <end position="291"/>
    </location>
</feature>
<feature type="transmembrane region" description="Helical" evidence="8">
    <location>
        <begin position="195"/>
        <end position="214"/>
    </location>
</feature>
<evidence type="ECO:0000256" key="5">
    <source>
        <dbReference type="ARBA" id="ARBA00022692"/>
    </source>
</evidence>
<organism evidence="9 10">
    <name type="scientific">Maledivibacter halophilus</name>
    <dbReference type="NCBI Taxonomy" id="36842"/>
    <lineage>
        <taxon>Bacteria</taxon>
        <taxon>Bacillati</taxon>
        <taxon>Bacillota</taxon>
        <taxon>Clostridia</taxon>
        <taxon>Peptostreptococcales</taxon>
        <taxon>Caminicellaceae</taxon>
        <taxon>Maledivibacter</taxon>
    </lineage>
</organism>
<feature type="transmembrane region" description="Helical" evidence="8">
    <location>
        <begin position="477"/>
        <end position="500"/>
    </location>
</feature>
<dbReference type="InterPro" id="IPR018093">
    <property type="entry name" value="BCCT_CS"/>
</dbReference>
<feature type="transmembrane region" description="Helical" evidence="8">
    <location>
        <begin position="150"/>
        <end position="168"/>
    </location>
</feature>
<comment type="subcellular location">
    <subcellularLocation>
        <location evidence="1">Cell membrane</location>
        <topology evidence="1">Multi-pass membrane protein</topology>
    </subcellularLocation>
</comment>
<reference evidence="9 10" key="1">
    <citation type="submission" date="2017-02" db="EMBL/GenBank/DDBJ databases">
        <authorList>
            <person name="Peterson S.W."/>
        </authorList>
    </citation>
    <scope>NUCLEOTIDE SEQUENCE [LARGE SCALE GENOMIC DNA]</scope>
    <source>
        <strain evidence="9 10">M1</strain>
    </source>
</reference>
<dbReference type="Pfam" id="PF02028">
    <property type="entry name" value="BCCT"/>
    <property type="match status" value="1"/>
</dbReference>
<evidence type="ECO:0000256" key="7">
    <source>
        <dbReference type="ARBA" id="ARBA00023136"/>
    </source>
</evidence>
<keyword evidence="10" id="KW-1185">Reference proteome</keyword>
<evidence type="ECO:0000256" key="8">
    <source>
        <dbReference type="SAM" id="Phobius"/>
    </source>
</evidence>
<evidence type="ECO:0000313" key="9">
    <source>
        <dbReference type="EMBL" id="SKC42044.1"/>
    </source>
</evidence>
<evidence type="ECO:0000256" key="1">
    <source>
        <dbReference type="ARBA" id="ARBA00004651"/>
    </source>
</evidence>
<dbReference type="EMBL" id="FUZT01000001">
    <property type="protein sequence ID" value="SKC42044.1"/>
    <property type="molecule type" value="Genomic_DNA"/>
</dbReference>
<feature type="transmembrane region" description="Helical" evidence="8">
    <location>
        <begin position="95"/>
        <end position="113"/>
    </location>
</feature>
<evidence type="ECO:0000256" key="6">
    <source>
        <dbReference type="ARBA" id="ARBA00022989"/>
    </source>
</evidence>
<keyword evidence="3" id="KW-0813">Transport</keyword>
<dbReference type="NCBIfam" id="TIGR00842">
    <property type="entry name" value="bcct"/>
    <property type="match status" value="1"/>
</dbReference>
<dbReference type="Proteomes" id="UP000190285">
    <property type="component" value="Unassembled WGS sequence"/>
</dbReference>
<dbReference type="PANTHER" id="PTHR30047">
    <property type="entry name" value="HIGH-AFFINITY CHOLINE TRANSPORT PROTEIN-RELATED"/>
    <property type="match status" value="1"/>
</dbReference>
<keyword evidence="6 8" id="KW-1133">Transmembrane helix</keyword>
<evidence type="ECO:0000313" key="10">
    <source>
        <dbReference type="Proteomes" id="UP000190285"/>
    </source>
</evidence>
<dbReference type="InterPro" id="IPR000060">
    <property type="entry name" value="BCCT_transptr"/>
</dbReference>
<feature type="transmembrane region" description="Helical" evidence="8">
    <location>
        <begin position="454"/>
        <end position="471"/>
    </location>
</feature>
<comment type="similarity">
    <text evidence="2">Belongs to the BCCT transporter (TC 2.A.15) family.</text>
</comment>
<accession>A0A1T5IS76</accession>
<dbReference type="GO" id="GO:0005886">
    <property type="term" value="C:plasma membrane"/>
    <property type="evidence" value="ECO:0007669"/>
    <property type="project" value="UniProtKB-SubCell"/>
</dbReference>
<feature type="transmembrane region" description="Helical" evidence="8">
    <location>
        <begin position="322"/>
        <end position="342"/>
    </location>
</feature>
<dbReference type="PANTHER" id="PTHR30047:SF7">
    <property type="entry name" value="HIGH-AFFINITY CHOLINE TRANSPORT PROTEIN"/>
    <property type="match status" value="1"/>
</dbReference>
<dbReference type="OrthoDB" id="9775735at2"/>
<dbReference type="PROSITE" id="PS01303">
    <property type="entry name" value="BCCT"/>
    <property type="match status" value="1"/>
</dbReference>
<feature type="transmembrane region" description="Helical" evidence="8">
    <location>
        <begin position="234"/>
        <end position="255"/>
    </location>
</feature>
<dbReference type="RefSeq" id="WP_079489356.1">
    <property type="nucleotide sequence ID" value="NZ_FUZT01000001.1"/>
</dbReference>
<dbReference type="GO" id="GO:0022857">
    <property type="term" value="F:transmembrane transporter activity"/>
    <property type="evidence" value="ECO:0007669"/>
    <property type="project" value="InterPro"/>
</dbReference>
<evidence type="ECO:0000256" key="4">
    <source>
        <dbReference type="ARBA" id="ARBA00022475"/>
    </source>
</evidence>
<feature type="transmembrane region" description="Helical" evidence="8">
    <location>
        <begin position="17"/>
        <end position="35"/>
    </location>
</feature>
<evidence type="ECO:0000256" key="3">
    <source>
        <dbReference type="ARBA" id="ARBA00022448"/>
    </source>
</evidence>
<feature type="transmembrane region" description="Helical" evidence="8">
    <location>
        <begin position="351"/>
        <end position="370"/>
    </location>
</feature>
<gene>
    <name evidence="9" type="ORF">SAMN02194393_00699</name>
</gene>
<evidence type="ECO:0000256" key="2">
    <source>
        <dbReference type="ARBA" id="ARBA00005658"/>
    </source>
</evidence>
<protein>
    <submittedName>
        <fullName evidence="9">Glycine betaine transporter</fullName>
    </submittedName>
</protein>
<keyword evidence="4" id="KW-1003">Cell membrane</keyword>
<keyword evidence="5 8" id="KW-0812">Transmembrane</keyword>
<dbReference type="STRING" id="36842.SAMN02194393_00699"/>
<feature type="transmembrane region" description="Helical" evidence="8">
    <location>
        <begin position="55"/>
        <end position="75"/>
    </location>
</feature>
<sequence>MNGKKESISWIDRIDKLIVFSTLGVLAIFFTWAFTNTDQMGNAMNKVFVFATQSFGWFYLLMGFLFVVFAIWLAFGPFGNVKLGKEDEKPRYSFFSWFSMIIACGYGVGLVYWCVAEPLSIFQNPPFGLDTGTAEAAEISLAYSFFHWGWTPWAIYMAIAAPAGYFIFKKGEPPKFSTCLRPLFGDRVDGTGFKFLDVFLVIGVIGGVTTATGLGIMQLAGGLNRIFGIPETKFVYLIIAIVWASIFTASAVSGIDKGIKILSNINIPLCIVICIIVFILGPTAFICNMTSGSFGTMLSEFFKMSFWTDPIDKGGFPQNWTIFYWAWWIASAPSTGLFVAAVSRGRTLKEIVLVHMGFAPVATWLWYGTFGGTAFHFELMENAGLIESMNLNGTGSTVFTLLEMLPLGRVLSIAFLLLVIIFLATTVDSYSYVCAQVSTLKEHNPHIPPKGIRALWACCIAALAVTLVMVGKGISGLQLSSICASTAIMFIMAAMIISMIKDLYSEKRKKERSKKLYTNYNE</sequence>
<keyword evidence="7 8" id="KW-0472">Membrane</keyword>